<dbReference type="PANTHER" id="PTHR32308">
    <property type="entry name" value="LYASE BETA SUBUNIT, PUTATIVE (AFU_ORTHOLOGUE AFUA_4G13030)-RELATED"/>
    <property type="match status" value="1"/>
</dbReference>
<evidence type="ECO:0000256" key="1">
    <source>
        <dbReference type="ARBA" id="ARBA00001946"/>
    </source>
</evidence>
<feature type="binding site" evidence="6">
    <location>
        <position position="160"/>
    </location>
    <ligand>
        <name>Mg(2+)</name>
        <dbReference type="ChEBI" id="CHEBI:18420"/>
    </ligand>
</feature>
<keyword evidence="8" id="KW-0456">Lyase</keyword>
<evidence type="ECO:0000256" key="4">
    <source>
        <dbReference type="ARBA" id="ARBA00022842"/>
    </source>
</evidence>
<dbReference type="GO" id="GO:0016829">
    <property type="term" value="F:lyase activity"/>
    <property type="evidence" value="ECO:0007669"/>
    <property type="project" value="UniProtKB-KW"/>
</dbReference>
<proteinExistence type="inferred from homology"/>
<evidence type="ECO:0000259" key="7">
    <source>
        <dbReference type="Pfam" id="PF03328"/>
    </source>
</evidence>
<dbReference type="GO" id="GO:0006107">
    <property type="term" value="P:oxaloacetate metabolic process"/>
    <property type="evidence" value="ECO:0007669"/>
    <property type="project" value="TreeGrafter"/>
</dbReference>
<dbReference type="InterPro" id="IPR040442">
    <property type="entry name" value="Pyrv_kinase-like_dom_sf"/>
</dbReference>
<dbReference type="OrthoDB" id="9800547at2"/>
<dbReference type="Proteomes" id="UP000278222">
    <property type="component" value="Unassembled WGS sequence"/>
</dbReference>
<dbReference type="PIRSF" id="PIRSF015582">
    <property type="entry name" value="Cit_lyase_B"/>
    <property type="match status" value="1"/>
</dbReference>
<comment type="caution">
    <text evidence="8">The sequence shown here is derived from an EMBL/GenBank/DDBJ whole genome shotgun (WGS) entry which is preliminary data.</text>
</comment>
<feature type="binding site" evidence="5">
    <location>
        <position position="66"/>
    </location>
    <ligand>
        <name>substrate</name>
    </ligand>
</feature>
<dbReference type="InterPro" id="IPR011206">
    <property type="entry name" value="Citrate_lyase_beta/mcl1/mcl2"/>
</dbReference>
<evidence type="ECO:0000313" key="9">
    <source>
        <dbReference type="Proteomes" id="UP000278222"/>
    </source>
</evidence>
<dbReference type="AlphaFoldDB" id="A0A3N1LNQ8"/>
<dbReference type="Gene3D" id="3.20.20.60">
    <property type="entry name" value="Phosphoenolpyruvate-binding domains"/>
    <property type="match status" value="1"/>
</dbReference>
<comment type="similarity">
    <text evidence="2">Belongs to the HpcH/HpaI aldolase family.</text>
</comment>
<dbReference type="Pfam" id="PF03328">
    <property type="entry name" value="HpcH_HpaI"/>
    <property type="match status" value="1"/>
</dbReference>
<feature type="binding site" evidence="6">
    <location>
        <position position="128"/>
    </location>
    <ligand>
        <name>Mg(2+)</name>
        <dbReference type="ChEBI" id="CHEBI:18420"/>
    </ligand>
</feature>
<keyword evidence="3 6" id="KW-0479">Metal-binding</keyword>
<feature type="binding site" evidence="5">
    <location>
        <position position="128"/>
    </location>
    <ligand>
        <name>substrate</name>
    </ligand>
</feature>
<evidence type="ECO:0000256" key="2">
    <source>
        <dbReference type="ARBA" id="ARBA00005568"/>
    </source>
</evidence>
<keyword evidence="9" id="KW-1185">Reference proteome</keyword>
<evidence type="ECO:0000256" key="3">
    <source>
        <dbReference type="ARBA" id="ARBA00022723"/>
    </source>
</evidence>
<dbReference type="GO" id="GO:0000287">
    <property type="term" value="F:magnesium ion binding"/>
    <property type="evidence" value="ECO:0007669"/>
    <property type="project" value="TreeGrafter"/>
</dbReference>
<keyword evidence="4 6" id="KW-0460">Magnesium</keyword>
<dbReference type="InterPro" id="IPR015813">
    <property type="entry name" value="Pyrv/PenolPyrv_kinase-like_dom"/>
</dbReference>
<evidence type="ECO:0000313" key="8">
    <source>
        <dbReference type="EMBL" id="ROP90855.1"/>
    </source>
</evidence>
<dbReference type="RefSeq" id="WP_123690292.1">
    <property type="nucleotide sequence ID" value="NZ_AP019700.1"/>
</dbReference>
<evidence type="ECO:0000256" key="5">
    <source>
        <dbReference type="PIRSR" id="PIRSR015582-1"/>
    </source>
</evidence>
<reference evidence="8 9" key="1">
    <citation type="submission" date="2018-11" db="EMBL/GenBank/DDBJ databases">
        <title>Genomic Encyclopedia of Type Strains, Phase IV (KMG-IV): sequencing the most valuable type-strain genomes for metagenomic binning, comparative biology and taxonomic classification.</title>
        <authorList>
            <person name="Goeker M."/>
        </authorList>
    </citation>
    <scope>NUCLEOTIDE SEQUENCE [LARGE SCALE GENOMIC DNA]</scope>
    <source>
        <strain evidence="8 9">DSM 5900</strain>
    </source>
</reference>
<dbReference type="EMBL" id="RJKX01000014">
    <property type="protein sequence ID" value="ROP90855.1"/>
    <property type="molecule type" value="Genomic_DNA"/>
</dbReference>
<sequence length="298" mass="31759">MWPLRSMLFIPAHKLDWTRRVQRFSPDSVVLDLEDAVPPADKIPARAIAREAIGLLHAMGIPAFVRINSLDQGGLEDAVAVATEGFSGVMLPKGRTPDEVRQLDVALAYAEGKAGLSQRSVAIMALPETAEGLWAARDLAAASPRVKGVIGIVGGPVIGDVARAAGFRPTVEGTEQLYLASKMVLDSRAGGALFPMSSIIGTALDDHDLVRRLCVRAKSLGFTGAVLIHPSHVAIANEVFTPEKAEVDYFKGLVEAMRAAEAAGSGAVTYRGQMVDYAMLPIAEEILREARRRGVLAD</sequence>
<organism evidence="8 9">
    <name type="scientific">Stella humosa</name>
    <dbReference type="NCBI Taxonomy" id="94"/>
    <lineage>
        <taxon>Bacteria</taxon>
        <taxon>Pseudomonadati</taxon>
        <taxon>Pseudomonadota</taxon>
        <taxon>Alphaproteobacteria</taxon>
        <taxon>Rhodospirillales</taxon>
        <taxon>Stellaceae</taxon>
        <taxon>Stella</taxon>
    </lineage>
</organism>
<name>A0A3N1LNQ8_9PROT</name>
<protein>
    <submittedName>
        <fullName evidence="8">Citrate lyase subunit beta/citryl-CoA lyase</fullName>
    </submittedName>
</protein>
<dbReference type="PANTHER" id="PTHR32308:SF0">
    <property type="entry name" value="HPCH_HPAI ALDOLASE_CITRATE LYASE DOMAIN-CONTAINING PROTEIN"/>
    <property type="match status" value="1"/>
</dbReference>
<gene>
    <name evidence="8" type="ORF">EDC65_2715</name>
</gene>
<evidence type="ECO:0000256" key="6">
    <source>
        <dbReference type="PIRSR" id="PIRSR015582-2"/>
    </source>
</evidence>
<dbReference type="InterPro" id="IPR005000">
    <property type="entry name" value="Aldolase/citrate-lyase_domain"/>
</dbReference>
<feature type="domain" description="HpcH/HpaI aldolase/citrate lyase" evidence="7">
    <location>
        <begin position="5"/>
        <end position="230"/>
    </location>
</feature>
<comment type="cofactor">
    <cofactor evidence="1">
        <name>Mg(2+)</name>
        <dbReference type="ChEBI" id="CHEBI:18420"/>
    </cofactor>
</comment>
<dbReference type="SUPFAM" id="SSF51621">
    <property type="entry name" value="Phosphoenolpyruvate/pyruvate domain"/>
    <property type="match status" value="1"/>
</dbReference>
<accession>A0A3N1LNQ8</accession>